<dbReference type="PRINTS" id="PR00819">
    <property type="entry name" value="CBXCFQXSUPER"/>
</dbReference>
<dbReference type="Gene3D" id="3.40.50.300">
    <property type="entry name" value="P-loop containing nucleotide triphosphate hydrolases"/>
    <property type="match status" value="2"/>
</dbReference>
<dbReference type="Gene3D" id="1.10.8.60">
    <property type="match status" value="2"/>
</dbReference>
<protein>
    <submittedName>
        <fullName evidence="6">Stage V sporulation protein K</fullName>
    </submittedName>
</protein>
<dbReference type="InterPro" id="IPR027417">
    <property type="entry name" value="P-loop_NTPase"/>
</dbReference>
<dbReference type="SUPFAM" id="SSF52540">
    <property type="entry name" value="P-loop containing nucleoside triphosphate hydrolases"/>
    <property type="match status" value="2"/>
</dbReference>
<dbReference type="CDD" id="cd00009">
    <property type="entry name" value="AAA"/>
    <property type="match status" value="2"/>
</dbReference>
<dbReference type="InterPro" id="IPR050773">
    <property type="entry name" value="CbxX/CfxQ_RuBisCO_ESX"/>
</dbReference>
<dbReference type="PANTHER" id="PTHR43392">
    <property type="entry name" value="AAA-TYPE ATPASE FAMILY PROTEIN / ANKYRIN REPEAT FAMILY PROTEIN"/>
    <property type="match status" value="1"/>
</dbReference>
<dbReference type="RefSeq" id="WP_045504408.1">
    <property type="nucleotide sequence ID" value="NZ_JYGL01000001.1"/>
</dbReference>
<evidence type="ECO:0000313" key="6">
    <source>
        <dbReference type="EMBL" id="KJQ59398.1"/>
    </source>
</evidence>
<dbReference type="SMART" id="SM00382">
    <property type="entry name" value="AAA"/>
    <property type="match status" value="2"/>
</dbReference>
<dbReference type="InterPro" id="IPR003593">
    <property type="entry name" value="AAA+_ATPase"/>
</dbReference>
<reference evidence="6 7" key="1">
    <citation type="submission" date="2015-02" db="EMBL/GenBank/DDBJ databases">
        <title>Evolution of amylase-binding proteins of oral streptococcal species.</title>
        <authorList>
            <person name="Haase E.M."/>
        </authorList>
    </citation>
    <scope>NUCLEOTIDE SEQUENCE [LARGE SCALE GENOMIC DNA]</scope>
    <source>
        <strain evidence="6 7">G9B</strain>
    </source>
</reference>
<feature type="domain" description="AAA+ ATPase" evidence="5">
    <location>
        <begin position="714"/>
        <end position="852"/>
    </location>
</feature>
<evidence type="ECO:0000256" key="4">
    <source>
        <dbReference type="SAM" id="MobiDB-lite"/>
    </source>
</evidence>
<dbReference type="Proteomes" id="UP000033658">
    <property type="component" value="Unassembled WGS sequence"/>
</dbReference>
<evidence type="ECO:0000259" key="5">
    <source>
        <dbReference type="SMART" id="SM00382"/>
    </source>
</evidence>
<sequence>MAKYLVGPYNNSWNFMDAYNKAQNGDIIEFEDGYAFQWPTNQEIVIDKELHFVGQVVSNPNGNGQIFKNTIEAAFRFVAGAKVTFENLCFKITGNYSTLLLWSGSEVTCKQVCFEISTQNNQNFFLYADTHSKLILNNIEMKVPEKHDASIGIVASELSISHSRILSRIDLSDGARLTLETVDLEKYDINTISATNSEVTLKNSTVKGGNLEMDYPPVWLDNVVWKSENCKIELPGGTAICLNNNVQFNSDSDCITSLNSYGSMLRAHQATFTEFLCIYDLSFAALTGETTFLAENAQRISFGAFSDSVVMADQMVFHKIADPNIRLQSSAYVKADAVTYAQGDTRDLITEIEDGCDYLVGREVAKANPQASSSGSASDATVPTTTATASEQETKRDALEELNSLIGLEKVKHEIKKMINMVEFNKKRIANGKAPEKQTLHAAFMGNPGTGKTTVARLLGEVLFEAGVLSGKEFRFVEATESDLISSNVGGTAEQTQALLEKARGGILFIDEAYSLDKKDSDVDFGIEAINTILKFMEDNRDEIMIIFAGYTKEMEEFLRTNPGLRSRVPNNFIFEDFTGDEIVQLGEMILNKGDYKLEDRDYYARHVKRAYDGSLDKSNGRWIRNLDEQLTKTMADRVVAQGSDDIETILNIDIDAVLNQGKYQAGADKEEDGMAALNRLVGIGKVKEQVEQFVAMAEFNQKRAEQGGLVEDTTLHSLFLGNPGTGKTTVARILGNILFQKGVIKQKKFIEVSRSNLVGGYQGQTALKTHEVLESALGGVLFIDEAYTLYTGQNDDFGKEALDEVLKFMEDHRRDIVIIFAGYTREMHDFLQVNSGLQSRIPNVFDFEDYNPDEIVEIGLMGLRKQGYQVNEALYGEIVKGNYLRANDHSNGRWVRNLNEKLLRQVSTRVTREGSTDYNSILDQDLEALRENGNPEHPHMVDDQGYVIP</sequence>
<accession>A0AAW3H9P4</accession>
<evidence type="ECO:0000256" key="3">
    <source>
        <dbReference type="ARBA" id="ARBA00022840"/>
    </source>
</evidence>
<keyword evidence="3" id="KW-0067">ATP-binding</keyword>
<dbReference type="FunFam" id="3.40.50.300:FF:000216">
    <property type="entry name" value="Type VII secretion ATPase EccA"/>
    <property type="match status" value="2"/>
</dbReference>
<dbReference type="InterPro" id="IPR003959">
    <property type="entry name" value="ATPase_AAA_core"/>
</dbReference>
<dbReference type="Pfam" id="PF00004">
    <property type="entry name" value="AAA"/>
    <property type="match status" value="2"/>
</dbReference>
<comment type="similarity">
    <text evidence="1">Belongs to the CbxX/CfxQ family.</text>
</comment>
<feature type="compositionally biased region" description="Polar residues" evidence="4">
    <location>
        <begin position="369"/>
        <end position="391"/>
    </location>
</feature>
<dbReference type="InterPro" id="IPR000641">
    <property type="entry name" value="CbxX/CfxQ"/>
</dbReference>
<dbReference type="GO" id="GO:0005524">
    <property type="term" value="F:ATP binding"/>
    <property type="evidence" value="ECO:0007669"/>
    <property type="project" value="UniProtKB-KW"/>
</dbReference>
<comment type="caution">
    <text evidence="6">The sequence shown here is derived from an EMBL/GenBank/DDBJ whole genome shotgun (WGS) entry which is preliminary data.</text>
</comment>
<name>A0AAW3H9P4_STRGN</name>
<feature type="domain" description="AAA+ ATPase" evidence="5">
    <location>
        <begin position="438"/>
        <end position="575"/>
    </location>
</feature>
<feature type="region of interest" description="Disordered" evidence="4">
    <location>
        <begin position="369"/>
        <end position="396"/>
    </location>
</feature>
<organism evidence="6 7">
    <name type="scientific">Streptococcus gordonii</name>
    <dbReference type="NCBI Taxonomy" id="1302"/>
    <lineage>
        <taxon>Bacteria</taxon>
        <taxon>Bacillati</taxon>
        <taxon>Bacillota</taxon>
        <taxon>Bacilli</taxon>
        <taxon>Lactobacillales</taxon>
        <taxon>Streptococcaceae</taxon>
        <taxon>Streptococcus</taxon>
    </lineage>
</organism>
<dbReference type="AlphaFoldDB" id="A0AAW3H9P4"/>
<evidence type="ECO:0000256" key="2">
    <source>
        <dbReference type="ARBA" id="ARBA00022741"/>
    </source>
</evidence>
<evidence type="ECO:0000313" key="7">
    <source>
        <dbReference type="Proteomes" id="UP000033658"/>
    </source>
</evidence>
<proteinExistence type="inferred from homology"/>
<dbReference type="EMBL" id="JYGL01000001">
    <property type="protein sequence ID" value="KJQ59398.1"/>
    <property type="molecule type" value="Genomic_DNA"/>
</dbReference>
<dbReference type="GO" id="GO:0016887">
    <property type="term" value="F:ATP hydrolysis activity"/>
    <property type="evidence" value="ECO:0007669"/>
    <property type="project" value="InterPro"/>
</dbReference>
<keyword evidence="2" id="KW-0547">Nucleotide-binding</keyword>
<gene>
    <name evidence="6" type="primary">spoVK</name>
    <name evidence="6" type="ORF">TZ86_01252</name>
</gene>
<evidence type="ECO:0000256" key="1">
    <source>
        <dbReference type="ARBA" id="ARBA00010378"/>
    </source>
</evidence>
<dbReference type="PANTHER" id="PTHR43392:SF2">
    <property type="entry name" value="AAA-TYPE ATPASE FAMILY PROTEIN _ ANKYRIN REPEAT FAMILY PROTEIN"/>
    <property type="match status" value="1"/>
</dbReference>